<dbReference type="AlphaFoldDB" id="Q2GTU7"/>
<reference evidence="2" key="1">
    <citation type="journal article" date="2015" name="Genome Announc.">
        <title>Draft genome sequence of the cellulolytic fungus Chaetomium globosum.</title>
        <authorList>
            <person name="Cuomo C.A."/>
            <person name="Untereiner W.A."/>
            <person name="Ma L.-J."/>
            <person name="Grabherr M."/>
            <person name="Birren B.W."/>
        </authorList>
    </citation>
    <scope>NUCLEOTIDE SEQUENCE [LARGE SCALE GENOMIC DNA]</scope>
    <source>
        <strain evidence="2">ATCC 6205 / CBS 148.51 / DSM 1962 / NBRC 6347 / NRRL 1970</strain>
    </source>
</reference>
<dbReference type="InParanoid" id="Q2GTU7"/>
<dbReference type="OrthoDB" id="10416910at2759"/>
<accession>Q2GTU7</accession>
<dbReference type="GeneID" id="4395809"/>
<gene>
    <name evidence="1" type="ORF">CHGG_08607</name>
</gene>
<dbReference type="Proteomes" id="UP000001056">
    <property type="component" value="Unassembled WGS sequence"/>
</dbReference>
<keyword evidence="2" id="KW-1185">Reference proteome</keyword>
<proteinExistence type="predicted"/>
<dbReference type="VEuPathDB" id="FungiDB:CHGG_08607"/>
<name>Q2GTU7_CHAGB</name>
<dbReference type="RefSeq" id="XP_001226534.1">
    <property type="nucleotide sequence ID" value="XM_001226533.1"/>
</dbReference>
<sequence length="113" mass="12564">MGLDYKLDFQFPRGPIHLPDITEAFATLPISLIKSINVEDYSLHRITVEEPEDMVKLFFEELQIALGPSSPGRKWSASHVLAAWKHTSNIETGDINTSISECGGLVNLAKRKA</sequence>
<dbReference type="HOGENOM" id="CLU_2133227_0_0_1"/>
<evidence type="ECO:0000313" key="1">
    <source>
        <dbReference type="EMBL" id="EAQ84593.1"/>
    </source>
</evidence>
<protein>
    <submittedName>
        <fullName evidence="1">Uncharacterized protein</fullName>
    </submittedName>
</protein>
<organism evidence="1 2">
    <name type="scientific">Chaetomium globosum (strain ATCC 6205 / CBS 148.51 / DSM 1962 / NBRC 6347 / NRRL 1970)</name>
    <name type="common">Soil fungus</name>
    <dbReference type="NCBI Taxonomy" id="306901"/>
    <lineage>
        <taxon>Eukaryota</taxon>
        <taxon>Fungi</taxon>
        <taxon>Dikarya</taxon>
        <taxon>Ascomycota</taxon>
        <taxon>Pezizomycotina</taxon>
        <taxon>Sordariomycetes</taxon>
        <taxon>Sordariomycetidae</taxon>
        <taxon>Sordariales</taxon>
        <taxon>Chaetomiaceae</taxon>
        <taxon>Chaetomium</taxon>
    </lineage>
</organism>
<dbReference type="EMBL" id="CH408034">
    <property type="protein sequence ID" value="EAQ84593.1"/>
    <property type="molecule type" value="Genomic_DNA"/>
</dbReference>
<evidence type="ECO:0000313" key="2">
    <source>
        <dbReference type="Proteomes" id="UP000001056"/>
    </source>
</evidence>